<proteinExistence type="predicted"/>
<gene>
    <name evidence="1" type="ORF">POPTR_002G239200</name>
</gene>
<keyword evidence="2" id="KW-1185">Reference proteome</keyword>
<reference evidence="1 2" key="1">
    <citation type="journal article" date="2006" name="Science">
        <title>The genome of black cottonwood, Populus trichocarpa (Torr. &amp; Gray).</title>
        <authorList>
            <person name="Tuskan G.A."/>
            <person name="Difazio S."/>
            <person name="Jansson S."/>
            <person name="Bohlmann J."/>
            <person name="Grigoriev I."/>
            <person name="Hellsten U."/>
            <person name="Putnam N."/>
            <person name="Ralph S."/>
            <person name="Rombauts S."/>
            <person name="Salamov A."/>
            <person name="Schein J."/>
            <person name="Sterck L."/>
            <person name="Aerts A."/>
            <person name="Bhalerao R.R."/>
            <person name="Bhalerao R.P."/>
            <person name="Blaudez D."/>
            <person name="Boerjan W."/>
            <person name="Brun A."/>
            <person name="Brunner A."/>
            <person name="Busov V."/>
            <person name="Campbell M."/>
            <person name="Carlson J."/>
            <person name="Chalot M."/>
            <person name="Chapman J."/>
            <person name="Chen G.L."/>
            <person name="Cooper D."/>
            <person name="Coutinho P.M."/>
            <person name="Couturier J."/>
            <person name="Covert S."/>
            <person name="Cronk Q."/>
            <person name="Cunningham R."/>
            <person name="Davis J."/>
            <person name="Degroeve S."/>
            <person name="Dejardin A."/>
            <person name="Depamphilis C."/>
            <person name="Detter J."/>
            <person name="Dirks B."/>
            <person name="Dubchak I."/>
            <person name="Duplessis S."/>
            <person name="Ehlting J."/>
            <person name="Ellis B."/>
            <person name="Gendler K."/>
            <person name="Goodstein D."/>
            <person name="Gribskov M."/>
            <person name="Grimwood J."/>
            <person name="Groover A."/>
            <person name="Gunter L."/>
            <person name="Hamberger B."/>
            <person name="Heinze B."/>
            <person name="Helariutta Y."/>
            <person name="Henrissat B."/>
            <person name="Holligan D."/>
            <person name="Holt R."/>
            <person name="Huang W."/>
            <person name="Islam-Faridi N."/>
            <person name="Jones S."/>
            <person name="Jones-Rhoades M."/>
            <person name="Jorgensen R."/>
            <person name="Joshi C."/>
            <person name="Kangasjarvi J."/>
            <person name="Karlsson J."/>
            <person name="Kelleher C."/>
            <person name="Kirkpatrick R."/>
            <person name="Kirst M."/>
            <person name="Kohler A."/>
            <person name="Kalluri U."/>
            <person name="Larimer F."/>
            <person name="Leebens-Mack J."/>
            <person name="Leple J.C."/>
            <person name="Locascio P."/>
            <person name="Lou Y."/>
            <person name="Lucas S."/>
            <person name="Martin F."/>
            <person name="Montanini B."/>
            <person name="Napoli C."/>
            <person name="Nelson D.R."/>
            <person name="Nelson C."/>
            <person name="Nieminen K."/>
            <person name="Nilsson O."/>
            <person name="Pereda V."/>
            <person name="Peter G."/>
            <person name="Philippe R."/>
            <person name="Pilate G."/>
            <person name="Poliakov A."/>
            <person name="Razumovskaya J."/>
            <person name="Richardson P."/>
            <person name="Rinaldi C."/>
            <person name="Ritland K."/>
            <person name="Rouze P."/>
            <person name="Ryaboy D."/>
            <person name="Schmutz J."/>
            <person name="Schrader J."/>
            <person name="Segerman B."/>
            <person name="Shin H."/>
            <person name="Siddiqui A."/>
            <person name="Sterky F."/>
            <person name="Terry A."/>
            <person name="Tsai C.J."/>
            <person name="Uberbacher E."/>
            <person name="Unneberg P."/>
            <person name="Vahala J."/>
            <person name="Wall K."/>
            <person name="Wessler S."/>
            <person name="Yang G."/>
            <person name="Yin T."/>
            <person name="Douglas C."/>
            <person name="Marra M."/>
            <person name="Sandberg G."/>
            <person name="Van de Peer Y."/>
            <person name="Rokhsar D."/>
        </authorList>
    </citation>
    <scope>NUCLEOTIDE SEQUENCE [LARGE SCALE GENOMIC DNA]</scope>
    <source>
        <strain evidence="2">cv. Nisqually</strain>
    </source>
</reference>
<dbReference type="AlphaFoldDB" id="A0A2K2BNJ8"/>
<organism evidence="1 2">
    <name type="scientific">Populus trichocarpa</name>
    <name type="common">Western balsam poplar</name>
    <name type="synonym">Populus balsamifera subsp. trichocarpa</name>
    <dbReference type="NCBI Taxonomy" id="3694"/>
    <lineage>
        <taxon>Eukaryota</taxon>
        <taxon>Viridiplantae</taxon>
        <taxon>Streptophyta</taxon>
        <taxon>Embryophyta</taxon>
        <taxon>Tracheophyta</taxon>
        <taxon>Spermatophyta</taxon>
        <taxon>Magnoliopsida</taxon>
        <taxon>eudicotyledons</taxon>
        <taxon>Gunneridae</taxon>
        <taxon>Pentapetalae</taxon>
        <taxon>rosids</taxon>
        <taxon>fabids</taxon>
        <taxon>Malpighiales</taxon>
        <taxon>Salicaceae</taxon>
        <taxon>Saliceae</taxon>
        <taxon>Populus</taxon>
    </lineage>
</organism>
<accession>A0A2K2BNJ8</accession>
<sequence length="117" mass="13402">MSKCRDGLRAVKRYIPALQQDLELLQARAEGKVGNRSTGAAKETPEAGIDEKLKEIIDRKERKALKIVVVWMTIRFEDLSDIFMTVSDTETDEIEKRPPYLEEFDKFSVEANGEPEE</sequence>
<dbReference type="EMBL" id="CM009291">
    <property type="protein sequence ID" value="PNT51354.1"/>
    <property type="molecule type" value="Genomic_DNA"/>
</dbReference>
<protein>
    <submittedName>
        <fullName evidence="1">Uncharacterized protein</fullName>
    </submittedName>
</protein>
<dbReference type="InParanoid" id="A0A2K2BNJ8"/>
<dbReference type="Proteomes" id="UP000006729">
    <property type="component" value="Chromosome 2"/>
</dbReference>
<evidence type="ECO:0000313" key="2">
    <source>
        <dbReference type="Proteomes" id="UP000006729"/>
    </source>
</evidence>
<name>A0A2K2BNJ8_POPTR</name>
<evidence type="ECO:0000313" key="1">
    <source>
        <dbReference type="EMBL" id="PNT51354.1"/>
    </source>
</evidence>
<dbReference type="STRING" id="3694.A0A2K2BNJ8"/>